<gene>
    <name evidence="5 8" type="primary">rpsU</name>
    <name evidence="8" type="ORF">CRI93_14145</name>
</gene>
<name>A0A2H3NPR6_9BACT</name>
<dbReference type="PRINTS" id="PR00976">
    <property type="entry name" value="RIBOSOMALS21"/>
</dbReference>
<evidence type="ECO:0000256" key="4">
    <source>
        <dbReference type="ARBA" id="ARBA00035135"/>
    </source>
</evidence>
<comment type="similarity">
    <text evidence="1 5 6">Belongs to the bacterial ribosomal protein bS21 family.</text>
</comment>
<dbReference type="NCBIfam" id="TIGR00030">
    <property type="entry name" value="S21p"/>
    <property type="match status" value="1"/>
</dbReference>
<keyword evidence="9" id="KW-1185">Reference proteome</keyword>
<dbReference type="GO" id="GO:1990904">
    <property type="term" value="C:ribonucleoprotein complex"/>
    <property type="evidence" value="ECO:0007669"/>
    <property type="project" value="UniProtKB-KW"/>
</dbReference>
<organism evidence="8 9">
    <name type="scientific">Longimonas halophila</name>
    <dbReference type="NCBI Taxonomy" id="1469170"/>
    <lineage>
        <taxon>Bacteria</taxon>
        <taxon>Pseudomonadati</taxon>
        <taxon>Rhodothermota</taxon>
        <taxon>Rhodothermia</taxon>
        <taxon>Rhodothermales</taxon>
        <taxon>Salisaetaceae</taxon>
        <taxon>Longimonas</taxon>
    </lineage>
</organism>
<dbReference type="HAMAP" id="MF_00358">
    <property type="entry name" value="Ribosomal_bS21"/>
    <property type="match status" value="1"/>
</dbReference>
<evidence type="ECO:0000256" key="2">
    <source>
        <dbReference type="ARBA" id="ARBA00022980"/>
    </source>
</evidence>
<dbReference type="InterPro" id="IPR038380">
    <property type="entry name" value="Ribosomal_bS21_sf"/>
</dbReference>
<dbReference type="Gene3D" id="1.20.5.1150">
    <property type="entry name" value="Ribosomal protein S8"/>
    <property type="match status" value="1"/>
</dbReference>
<protein>
    <recommendedName>
        <fullName evidence="4 5">Small ribosomal subunit protein bS21</fullName>
    </recommendedName>
</protein>
<dbReference type="GO" id="GO:0006412">
    <property type="term" value="P:translation"/>
    <property type="evidence" value="ECO:0007669"/>
    <property type="project" value="UniProtKB-UniRule"/>
</dbReference>
<evidence type="ECO:0000256" key="1">
    <source>
        <dbReference type="ARBA" id="ARBA00006640"/>
    </source>
</evidence>
<dbReference type="AlphaFoldDB" id="A0A2H3NPR6"/>
<dbReference type="GO" id="GO:0003735">
    <property type="term" value="F:structural constituent of ribosome"/>
    <property type="evidence" value="ECO:0007669"/>
    <property type="project" value="InterPro"/>
</dbReference>
<dbReference type="GO" id="GO:0005840">
    <property type="term" value="C:ribosome"/>
    <property type="evidence" value="ECO:0007669"/>
    <property type="project" value="UniProtKB-KW"/>
</dbReference>
<dbReference type="OrthoDB" id="598353at2"/>
<feature type="compositionally biased region" description="Basic residues" evidence="7">
    <location>
        <begin position="49"/>
        <end position="68"/>
    </location>
</feature>
<evidence type="ECO:0000256" key="3">
    <source>
        <dbReference type="ARBA" id="ARBA00023274"/>
    </source>
</evidence>
<keyword evidence="2 5" id="KW-0689">Ribosomal protein</keyword>
<comment type="caution">
    <text evidence="8">The sequence shown here is derived from an EMBL/GenBank/DDBJ whole genome shotgun (WGS) entry which is preliminary data.</text>
</comment>
<accession>A0A2H3NPR6</accession>
<dbReference type="Proteomes" id="UP000221024">
    <property type="component" value="Unassembled WGS sequence"/>
</dbReference>
<dbReference type="InterPro" id="IPR001911">
    <property type="entry name" value="Ribosomal_bS21"/>
</dbReference>
<evidence type="ECO:0000313" key="8">
    <source>
        <dbReference type="EMBL" id="PEN04998.1"/>
    </source>
</evidence>
<keyword evidence="3 5" id="KW-0687">Ribonucleoprotein</keyword>
<evidence type="ECO:0000256" key="7">
    <source>
        <dbReference type="SAM" id="MobiDB-lite"/>
    </source>
</evidence>
<evidence type="ECO:0000256" key="6">
    <source>
        <dbReference type="RuleBase" id="RU000667"/>
    </source>
</evidence>
<proteinExistence type="inferred from homology"/>
<dbReference type="Pfam" id="PF01165">
    <property type="entry name" value="Ribosomal_S21"/>
    <property type="match status" value="1"/>
</dbReference>
<dbReference type="EMBL" id="PDEP01000018">
    <property type="protein sequence ID" value="PEN04998.1"/>
    <property type="molecule type" value="Genomic_DNA"/>
</dbReference>
<reference evidence="8 9" key="1">
    <citation type="submission" date="2017-10" db="EMBL/GenBank/DDBJ databases">
        <title>Draft genome of Longimonas halophila.</title>
        <authorList>
            <person name="Goh K.M."/>
            <person name="Shamsir M.S."/>
            <person name="Lim S.W."/>
        </authorList>
    </citation>
    <scope>NUCLEOTIDE SEQUENCE [LARGE SCALE GENOMIC DNA]</scope>
    <source>
        <strain evidence="8 9">KCTC 42399</strain>
    </source>
</reference>
<evidence type="ECO:0000256" key="5">
    <source>
        <dbReference type="HAMAP-Rule" id="MF_00358"/>
    </source>
</evidence>
<feature type="region of interest" description="Disordered" evidence="7">
    <location>
        <begin position="40"/>
        <end position="68"/>
    </location>
</feature>
<sequence length="68" mass="8506">MAVGVKVRNNESIDRALKRFRRQVNRSRVLREYRQNMSYLKPSEEKRLKEKKARRRRHRNRGDRKKRL</sequence>
<dbReference type="RefSeq" id="WP_098063297.1">
    <property type="nucleotide sequence ID" value="NZ_PDEP01000018.1"/>
</dbReference>
<evidence type="ECO:0000313" key="9">
    <source>
        <dbReference type="Proteomes" id="UP000221024"/>
    </source>
</evidence>